<dbReference type="InterPro" id="IPR028087">
    <property type="entry name" value="Tad_N"/>
</dbReference>
<protein>
    <recommendedName>
        <fullName evidence="2">Putative Flp pilus-assembly TadG-like N-terminal domain-containing protein</fullName>
    </recommendedName>
</protein>
<proteinExistence type="predicted"/>
<dbReference type="Pfam" id="PF13400">
    <property type="entry name" value="Tad"/>
    <property type="match status" value="1"/>
</dbReference>
<keyword evidence="1" id="KW-0472">Membrane</keyword>
<comment type="caution">
    <text evidence="3">The sequence shown here is derived from an EMBL/GenBank/DDBJ whole genome shotgun (WGS) entry which is preliminary data.</text>
</comment>
<gene>
    <name evidence="3" type="ORF">Pro02_67440</name>
</gene>
<dbReference type="AlphaFoldDB" id="A0A8J3WHZ1"/>
<sequence>MPRLNPRPESRPARRALRLPVSRLASRLASRLRLVRRGGDEGGIAVLICVLLAGGVLLGMGALAVDVGQLYAEREELQSGADAAAVAVAELCARDGGRCGTAPSATAQRYADANAKDGTSGVELVCGRTGDGGLPACPPTSGNLAACIGEPPATAVYVETRTLSRQPGGETLLPPILAQTLLGRDGYAGAEVRACARAAWGPPLRTRGLGLTISLCEWREATAGGTAFAPAPPAVVTGAAERVLYLHTTTAKTCTTRGSGGDNPGGFGWLDDPDDNCSVLVEADGTYGGDPGASLSRQCERVLKDARARRTLTYLPIFREVAGTGQNTRYTIEGFAPFVITGYALPGGSEPSELTGVSHCKGSDKCVYGYFTRALIPARGTIGGPDLGAAIVTLIG</sequence>
<evidence type="ECO:0000259" key="2">
    <source>
        <dbReference type="Pfam" id="PF13400"/>
    </source>
</evidence>
<dbReference type="RefSeq" id="WP_189243138.1">
    <property type="nucleotide sequence ID" value="NZ_BMQP01000028.1"/>
</dbReference>
<evidence type="ECO:0000256" key="1">
    <source>
        <dbReference type="SAM" id="Phobius"/>
    </source>
</evidence>
<keyword evidence="1" id="KW-0812">Transmembrane</keyword>
<name>A0A8J3WHZ1_PLARO</name>
<keyword evidence="1" id="KW-1133">Transmembrane helix</keyword>
<evidence type="ECO:0000313" key="3">
    <source>
        <dbReference type="EMBL" id="GIH88336.1"/>
    </source>
</evidence>
<feature type="domain" description="Putative Flp pilus-assembly TadG-like N-terminal" evidence="2">
    <location>
        <begin position="50"/>
        <end position="89"/>
    </location>
</feature>
<organism evidence="3 4">
    <name type="scientific">Planobispora rosea</name>
    <dbReference type="NCBI Taxonomy" id="35762"/>
    <lineage>
        <taxon>Bacteria</taxon>
        <taxon>Bacillati</taxon>
        <taxon>Actinomycetota</taxon>
        <taxon>Actinomycetes</taxon>
        <taxon>Streptosporangiales</taxon>
        <taxon>Streptosporangiaceae</taxon>
        <taxon>Planobispora</taxon>
    </lineage>
</organism>
<dbReference type="EMBL" id="BOOI01000078">
    <property type="protein sequence ID" value="GIH88336.1"/>
    <property type="molecule type" value="Genomic_DNA"/>
</dbReference>
<feature type="transmembrane region" description="Helical" evidence="1">
    <location>
        <begin position="43"/>
        <end position="65"/>
    </location>
</feature>
<dbReference type="Proteomes" id="UP000655044">
    <property type="component" value="Unassembled WGS sequence"/>
</dbReference>
<keyword evidence="4" id="KW-1185">Reference proteome</keyword>
<evidence type="ECO:0000313" key="4">
    <source>
        <dbReference type="Proteomes" id="UP000655044"/>
    </source>
</evidence>
<reference evidence="3" key="1">
    <citation type="submission" date="2021-01" db="EMBL/GenBank/DDBJ databases">
        <title>Whole genome shotgun sequence of Planobispora rosea NBRC 15558.</title>
        <authorList>
            <person name="Komaki H."/>
            <person name="Tamura T."/>
        </authorList>
    </citation>
    <scope>NUCLEOTIDE SEQUENCE</scope>
    <source>
        <strain evidence="3">NBRC 15558</strain>
    </source>
</reference>
<accession>A0A8J3WHZ1</accession>